<gene>
    <name evidence="1" type="ORF">POTOM_046618</name>
</gene>
<dbReference type="EMBL" id="JAAWWB010000027">
    <property type="protein sequence ID" value="KAG6749566.1"/>
    <property type="molecule type" value="Genomic_DNA"/>
</dbReference>
<dbReference type="AlphaFoldDB" id="A0A8X7YF10"/>
<dbReference type="InterPro" id="IPR053223">
    <property type="entry name" value="Prob_Methyltransferase"/>
</dbReference>
<evidence type="ECO:0000313" key="2">
    <source>
        <dbReference type="Proteomes" id="UP000886885"/>
    </source>
</evidence>
<dbReference type="PANTHER" id="PTHR44067">
    <property type="entry name" value="S-ADENOSYL-L-METHIONINE-DEPENDENT METHYLTRANSFERASE SUPERFAMILY PROTEIN-RELATED"/>
    <property type="match status" value="1"/>
</dbReference>
<accession>A0A8X7YF10</accession>
<keyword evidence="2" id="KW-1185">Reference proteome</keyword>
<organism evidence="1 2">
    <name type="scientific">Populus tomentosa</name>
    <name type="common">Chinese white poplar</name>
    <dbReference type="NCBI Taxonomy" id="118781"/>
    <lineage>
        <taxon>Eukaryota</taxon>
        <taxon>Viridiplantae</taxon>
        <taxon>Streptophyta</taxon>
        <taxon>Embryophyta</taxon>
        <taxon>Tracheophyta</taxon>
        <taxon>Spermatophyta</taxon>
        <taxon>Magnoliopsida</taxon>
        <taxon>eudicotyledons</taxon>
        <taxon>Gunneridae</taxon>
        <taxon>Pentapetalae</taxon>
        <taxon>rosids</taxon>
        <taxon>fabids</taxon>
        <taxon>Malpighiales</taxon>
        <taxon>Salicaceae</taxon>
        <taxon>Saliceae</taxon>
        <taxon>Populus</taxon>
    </lineage>
</organism>
<evidence type="ECO:0000313" key="1">
    <source>
        <dbReference type="EMBL" id="KAG6749566.1"/>
    </source>
</evidence>
<dbReference type="OrthoDB" id="2013003at2759"/>
<name>A0A8X7YF10_POPTO</name>
<reference evidence="1" key="1">
    <citation type="journal article" date="2020" name="bioRxiv">
        <title>Hybrid origin of Populus tomentosa Carr. identified through genome sequencing and phylogenomic analysis.</title>
        <authorList>
            <person name="An X."/>
            <person name="Gao K."/>
            <person name="Chen Z."/>
            <person name="Li J."/>
            <person name="Yang X."/>
            <person name="Yang X."/>
            <person name="Zhou J."/>
            <person name="Guo T."/>
            <person name="Zhao T."/>
            <person name="Huang S."/>
            <person name="Miao D."/>
            <person name="Khan W.U."/>
            <person name="Rao P."/>
            <person name="Ye M."/>
            <person name="Lei B."/>
            <person name="Liao W."/>
            <person name="Wang J."/>
            <person name="Ji L."/>
            <person name="Li Y."/>
            <person name="Guo B."/>
            <person name="Mustafa N.S."/>
            <person name="Li S."/>
            <person name="Yun Q."/>
            <person name="Keller S.R."/>
            <person name="Mao J."/>
            <person name="Zhang R."/>
            <person name="Strauss S.H."/>
        </authorList>
    </citation>
    <scope>NUCLEOTIDE SEQUENCE</scope>
    <source>
        <strain evidence="1">GM15</strain>
        <tissue evidence="1">Leaf</tissue>
    </source>
</reference>
<dbReference type="PANTHER" id="PTHR44067:SF1">
    <property type="entry name" value="S-ADENOSYL-L-METHIONINE-DEPENDENT METHYLTRANSFERASES SUPERFAMILY PROTEIN"/>
    <property type="match status" value="1"/>
</dbReference>
<sequence length="271" mass="30625">MNEMRDLSINSSPETLLSRYSAFLTGIVRLIESLKTTGNPQENRSNTAVQVNRNGTFTSIGHACFATKKDFEEYMDIMVHGRDPLPIGGGASQGLAAVQQAITHKRVHVEATWQLKSPMEPETPRWIKQAEPDPEMNLIADFLTPEVLDIKRAELRIGLDFNRWIDFVLLDFKLCGWDRVLSPGGLLWIDSLFCLKEDLDDYLEAFKMPRNGKHRRIAVPKLNKNGRQVFFPAVPEKPPRPIRYQHMPKPIFLLVSDSGSPISLASTLSPC</sequence>
<protein>
    <submittedName>
        <fullName evidence="1">Uncharacterized protein</fullName>
    </submittedName>
</protein>
<comment type="caution">
    <text evidence="1">The sequence shown here is derived from an EMBL/GenBank/DDBJ whole genome shotgun (WGS) entry which is preliminary data.</text>
</comment>
<proteinExistence type="predicted"/>
<dbReference type="Proteomes" id="UP000886885">
    <property type="component" value="Chromosome 14A"/>
</dbReference>